<sequence>MADLKNFNFNTGISSNGSRFAELTDQQIETMMEKKNAKNTDQNTSYAVRILEAFCKHAKTSYKGITSSELDKLLSKLYVSARTAKGDLYKLNSMKAIRSGLQRHFIRILNVDIITDETFRMSNLCFENVLKQLKFNGKGETEHYPEIEPEDLQKLYSSFDLSAPTGLFEKVWFDIMFQLIRRGRENLRSMTKSTFAVGVDAVGKRFIHQAKSELDKNHNINDGAFDTTGEGRIYETNTEDCPVKSFVSYLDHLNPALDSLWQKPRIKINSAVWYCSWRNDGISVRKIRAFPKIHQSFDQSHKSSSP</sequence>
<accession>A0A7M5UHB0</accession>
<reference evidence="1" key="1">
    <citation type="submission" date="2021-01" db="UniProtKB">
        <authorList>
            <consortium name="EnsemblMetazoa"/>
        </authorList>
    </citation>
    <scope>IDENTIFICATION</scope>
</reference>
<protein>
    <submittedName>
        <fullName evidence="1">Uncharacterized protein</fullName>
    </submittedName>
</protein>
<dbReference type="PANTHER" id="PTHR21446">
    <property type="entry name" value="DUF3504 DOMAIN-CONTAINING PROTEIN"/>
    <property type="match status" value="1"/>
</dbReference>
<organism evidence="1 2">
    <name type="scientific">Clytia hemisphaerica</name>
    <dbReference type="NCBI Taxonomy" id="252671"/>
    <lineage>
        <taxon>Eukaryota</taxon>
        <taxon>Metazoa</taxon>
        <taxon>Cnidaria</taxon>
        <taxon>Hydrozoa</taxon>
        <taxon>Hydroidolina</taxon>
        <taxon>Leptothecata</taxon>
        <taxon>Obeliida</taxon>
        <taxon>Clytiidae</taxon>
        <taxon>Clytia</taxon>
    </lineage>
</organism>
<dbReference type="PANTHER" id="PTHR21446:SF12">
    <property type="entry name" value="POTASSIUM CHANNEL TETRAMERIZATION DOMAIN CONTAINING 1"/>
    <property type="match status" value="1"/>
</dbReference>
<dbReference type="InterPro" id="IPR052787">
    <property type="entry name" value="MAVS"/>
</dbReference>
<dbReference type="EnsemblMetazoa" id="CLYHEMT010636.1">
    <property type="protein sequence ID" value="CLYHEMP010636.1"/>
    <property type="gene ID" value="CLYHEMG010636"/>
</dbReference>
<proteinExistence type="predicted"/>
<dbReference type="AlphaFoldDB" id="A0A7M5UHB0"/>
<dbReference type="OrthoDB" id="5963385at2759"/>
<evidence type="ECO:0000313" key="2">
    <source>
        <dbReference type="Proteomes" id="UP000594262"/>
    </source>
</evidence>
<dbReference type="Proteomes" id="UP000594262">
    <property type="component" value="Unplaced"/>
</dbReference>
<keyword evidence="2" id="KW-1185">Reference proteome</keyword>
<name>A0A7M5UHB0_9CNID</name>
<evidence type="ECO:0000313" key="1">
    <source>
        <dbReference type="EnsemblMetazoa" id="CLYHEMP010636.1"/>
    </source>
</evidence>